<comment type="caution">
    <text evidence="3">The sequence shown here is derived from an EMBL/GenBank/DDBJ whole genome shotgun (WGS) entry which is preliminary data.</text>
</comment>
<sequence>MALELGIDRRPVLPPSLWAKTAAPAPETPPMQGDVRADICIIGGGYTGLSTALHLKQRDPSLAVVVLEAAEPGWGASGRNNGQVIPAMTRPDPTDMLREYGPERGALYAAMIRDSASLTFDMIRRHDIACEAMQNGWVQPAHTPGRMKISEKRFREWEALGAPVALYDRDAIGKLVGSPHYEGGWGNTTGGHINPLGYARGLARAALAAGVAVHGMSPATGLERHHQGWRVTTPGGIVMAGSVVLATAGYSRDLWPPLVRSFVPFRNYQAATIPIGENQRAGIVPGNQAVSDTRGDLYFFRFDASGRLVTGGNLILPFSSTERLERMLPERLVWLFPQLAGIRMEHVWHGHFAVTMDRYPRLFELGPGLYSFIGCNGRGVALSTAMGGVLAGLVLGDDRAGLPLPVTAPQPIAFHAVARRVAQSALAWYRWKDRREV</sequence>
<evidence type="ECO:0000259" key="2">
    <source>
        <dbReference type="Pfam" id="PF01266"/>
    </source>
</evidence>
<dbReference type="InterPro" id="IPR036188">
    <property type="entry name" value="FAD/NAD-bd_sf"/>
</dbReference>
<accession>A0A420WBF8</accession>
<dbReference type="OrthoDB" id="9806601at2"/>
<dbReference type="Gene3D" id="3.50.50.60">
    <property type="entry name" value="FAD/NAD(P)-binding domain"/>
    <property type="match status" value="1"/>
</dbReference>
<reference evidence="3 4" key="1">
    <citation type="submission" date="2018-10" db="EMBL/GenBank/DDBJ databases">
        <title>Comparative analysis of microorganisms from saline springs in Andes Mountain Range, Colombia.</title>
        <authorList>
            <person name="Rubin E."/>
        </authorList>
    </citation>
    <scope>NUCLEOTIDE SEQUENCE [LARGE SCALE GENOMIC DNA]</scope>
    <source>
        <strain evidence="3 4">USBA 36</strain>
    </source>
</reference>
<dbReference type="GO" id="GO:0005737">
    <property type="term" value="C:cytoplasm"/>
    <property type="evidence" value="ECO:0007669"/>
    <property type="project" value="TreeGrafter"/>
</dbReference>
<evidence type="ECO:0000313" key="3">
    <source>
        <dbReference type="EMBL" id="RKQ68337.1"/>
    </source>
</evidence>
<dbReference type="PANTHER" id="PTHR13847:SF281">
    <property type="entry name" value="FAD DEPENDENT OXIDOREDUCTASE DOMAIN-CONTAINING PROTEIN"/>
    <property type="match status" value="1"/>
</dbReference>
<evidence type="ECO:0000313" key="4">
    <source>
        <dbReference type="Proteomes" id="UP000277424"/>
    </source>
</evidence>
<feature type="domain" description="FAD dependent oxidoreductase" evidence="2">
    <location>
        <begin position="38"/>
        <end position="391"/>
    </location>
</feature>
<keyword evidence="1" id="KW-0560">Oxidoreductase</keyword>
<dbReference type="EMBL" id="RBIG01000003">
    <property type="protein sequence ID" value="RKQ68337.1"/>
    <property type="molecule type" value="Genomic_DNA"/>
</dbReference>
<dbReference type="Gene3D" id="3.30.9.10">
    <property type="entry name" value="D-Amino Acid Oxidase, subunit A, domain 2"/>
    <property type="match status" value="1"/>
</dbReference>
<dbReference type="SUPFAM" id="SSF51905">
    <property type="entry name" value="FAD/NAD(P)-binding domain"/>
    <property type="match status" value="1"/>
</dbReference>
<dbReference type="InterPro" id="IPR006076">
    <property type="entry name" value="FAD-dep_OxRdtase"/>
</dbReference>
<evidence type="ECO:0000256" key="1">
    <source>
        <dbReference type="ARBA" id="ARBA00023002"/>
    </source>
</evidence>
<proteinExistence type="predicted"/>
<dbReference type="PANTHER" id="PTHR13847">
    <property type="entry name" value="SARCOSINE DEHYDROGENASE-RELATED"/>
    <property type="match status" value="1"/>
</dbReference>
<dbReference type="Proteomes" id="UP000277424">
    <property type="component" value="Unassembled WGS sequence"/>
</dbReference>
<organism evidence="3 4">
    <name type="scientific">Oceanibaculum indicum</name>
    <dbReference type="NCBI Taxonomy" id="526216"/>
    <lineage>
        <taxon>Bacteria</taxon>
        <taxon>Pseudomonadati</taxon>
        <taxon>Pseudomonadota</taxon>
        <taxon>Alphaproteobacteria</taxon>
        <taxon>Rhodospirillales</taxon>
        <taxon>Oceanibaculaceae</taxon>
        <taxon>Oceanibaculum</taxon>
    </lineage>
</organism>
<dbReference type="Pfam" id="PF01266">
    <property type="entry name" value="DAO"/>
    <property type="match status" value="1"/>
</dbReference>
<gene>
    <name evidence="3" type="ORF">BCL74_2815</name>
</gene>
<protein>
    <submittedName>
        <fullName evidence="3">Glycine/D-amino acid oxidase-like deaminating enzyme</fullName>
    </submittedName>
</protein>
<dbReference type="GO" id="GO:0016491">
    <property type="term" value="F:oxidoreductase activity"/>
    <property type="evidence" value="ECO:0007669"/>
    <property type="project" value="UniProtKB-KW"/>
</dbReference>
<name>A0A420WBF8_9PROT</name>
<dbReference type="RefSeq" id="WP_121220934.1">
    <property type="nucleotide sequence ID" value="NZ_RBIG01000003.1"/>
</dbReference>
<dbReference type="AlphaFoldDB" id="A0A420WBF8"/>